<dbReference type="AlphaFoldDB" id="A0AA39GEM7"/>
<dbReference type="GO" id="GO:0005778">
    <property type="term" value="C:peroxisomal membrane"/>
    <property type="evidence" value="ECO:0007669"/>
    <property type="project" value="UniProtKB-SubCell"/>
</dbReference>
<sequence>MGDSEDKPAIPSWQRNKPSDAPEADNLSGDGTTSETASSTPATAEDQLGVARRFLRDDAVKNESREKKVSFLKEKGISDSDIETLLAELPSAQTSDTESTTNASTYSNTSSSSSPPSSTTTLSTTDRPPIVTYPEFLTQPAQPPPLVTTTALVTTLSTFAGLATLLHGTSRYLIQPMHESLTEARLDFHATASQRLDALVSRLEEAVSVVPPLSFGKRSAAAGDDTDSEADDPTEMFHRDISTQTANLEELAPAASTTPAPSPSEAQATRLQELVSSLQPVNESFRTQSTDFDDIGTLIDVFRDDLQAMGGKSSQSIYGLGSGSAYGGYSYQLGSLKEPDDEIKKARDGIRRIKGLLLSTRNFPASTA</sequence>
<feature type="compositionally biased region" description="Low complexity" evidence="8">
    <location>
        <begin position="97"/>
        <end position="125"/>
    </location>
</feature>
<comment type="caution">
    <text evidence="10">The sequence shown here is derived from an EMBL/GenBank/DDBJ whole genome shotgun (WGS) entry which is preliminary data.</text>
</comment>
<reference evidence="10" key="1">
    <citation type="submission" date="2022-10" db="EMBL/GenBank/DDBJ databases">
        <title>Determination and structural analysis of whole genome sequence of Sarocladium strictum F4-1.</title>
        <authorList>
            <person name="Hu L."/>
            <person name="Jiang Y."/>
        </authorList>
    </citation>
    <scope>NUCLEOTIDE SEQUENCE</scope>
    <source>
        <strain evidence="10">F4-1</strain>
    </source>
</reference>
<evidence type="ECO:0000313" key="10">
    <source>
        <dbReference type="EMBL" id="KAK0385574.1"/>
    </source>
</evidence>
<evidence type="ECO:0000256" key="8">
    <source>
        <dbReference type="SAM" id="MobiDB-lite"/>
    </source>
</evidence>
<feature type="region of interest" description="Disordered" evidence="8">
    <location>
        <begin position="88"/>
        <end position="130"/>
    </location>
</feature>
<evidence type="ECO:0000256" key="3">
    <source>
        <dbReference type="ARBA" id="ARBA00023140"/>
    </source>
</evidence>
<name>A0AA39GEM7_SARSR</name>
<evidence type="ECO:0000256" key="7">
    <source>
        <dbReference type="RuleBase" id="RU367032"/>
    </source>
</evidence>
<comment type="subcellular location">
    <subcellularLocation>
        <location evidence="6 7">Peroxisome membrane</location>
    </subcellularLocation>
</comment>
<dbReference type="GO" id="GO:0016560">
    <property type="term" value="P:protein import into peroxisome matrix, docking"/>
    <property type="evidence" value="ECO:0007669"/>
    <property type="project" value="UniProtKB-UniRule"/>
</dbReference>
<dbReference type="InterPro" id="IPR025655">
    <property type="entry name" value="PEX14"/>
</dbReference>
<keyword evidence="11" id="KW-1185">Reference proteome</keyword>
<evidence type="ECO:0000256" key="1">
    <source>
        <dbReference type="ARBA" id="ARBA00005443"/>
    </source>
</evidence>
<dbReference type="GO" id="GO:0005102">
    <property type="term" value="F:signaling receptor binding"/>
    <property type="evidence" value="ECO:0007669"/>
    <property type="project" value="TreeGrafter"/>
</dbReference>
<dbReference type="Pfam" id="PF04695">
    <property type="entry name" value="Pex14_N"/>
    <property type="match status" value="1"/>
</dbReference>
<keyword evidence="3 7" id="KW-0576">Peroxisome</keyword>
<evidence type="ECO:0000256" key="6">
    <source>
        <dbReference type="ARBA" id="ARBA00046271"/>
    </source>
</evidence>
<dbReference type="PANTHER" id="PTHR23058">
    <property type="entry name" value="PEROXISOMAL MEMBRANE PROTEIN PEX14"/>
    <property type="match status" value="1"/>
</dbReference>
<dbReference type="Gene3D" id="1.10.10.10">
    <property type="entry name" value="Winged helix-like DNA-binding domain superfamily/Winged helix DNA-binding domain"/>
    <property type="match status" value="1"/>
</dbReference>
<evidence type="ECO:0000313" key="11">
    <source>
        <dbReference type="Proteomes" id="UP001175261"/>
    </source>
</evidence>
<comment type="similarity">
    <text evidence="1 7">Belongs to the peroxin-14 family.</text>
</comment>
<protein>
    <recommendedName>
        <fullName evidence="4 7">Peroxisomal membrane protein PEX14</fullName>
    </recommendedName>
    <alternativeName>
        <fullName evidence="5 7">Peroxin-14</fullName>
    </alternativeName>
</protein>
<dbReference type="InterPro" id="IPR036388">
    <property type="entry name" value="WH-like_DNA-bd_sf"/>
</dbReference>
<accession>A0AA39GEM7</accession>
<evidence type="ECO:0000259" key="9">
    <source>
        <dbReference type="Pfam" id="PF04695"/>
    </source>
</evidence>
<dbReference type="EMBL" id="JAPDFR010000006">
    <property type="protein sequence ID" value="KAK0385574.1"/>
    <property type="molecule type" value="Genomic_DNA"/>
</dbReference>
<keyword evidence="7" id="KW-0653">Protein transport</keyword>
<dbReference type="PANTHER" id="PTHR23058:SF5">
    <property type="entry name" value="PEROXISOMAL MEMBRANE PROTEIN PEX14"/>
    <property type="match status" value="1"/>
</dbReference>
<evidence type="ECO:0000256" key="2">
    <source>
        <dbReference type="ARBA" id="ARBA00023010"/>
    </source>
</evidence>
<evidence type="ECO:0000256" key="5">
    <source>
        <dbReference type="ARBA" id="ARBA00029691"/>
    </source>
</evidence>
<keyword evidence="2" id="KW-0811">Translocation</keyword>
<dbReference type="Proteomes" id="UP001175261">
    <property type="component" value="Unassembled WGS sequence"/>
</dbReference>
<feature type="region of interest" description="Disordered" evidence="8">
    <location>
        <begin position="1"/>
        <end position="50"/>
    </location>
</feature>
<feature type="compositionally biased region" description="Low complexity" evidence="8">
    <location>
        <begin position="32"/>
        <end position="45"/>
    </location>
</feature>
<keyword evidence="7" id="KW-0472">Membrane</keyword>
<feature type="domain" description="Peroxisome membrane anchor protein Pex14p N-terminal" evidence="9">
    <location>
        <begin position="44"/>
        <end position="88"/>
    </location>
</feature>
<comment type="function">
    <text evidence="7">Component of the PEX13-PEX14 docking complex, a translocon channel that specifically mediates the import of peroxisomal cargo proteins bound to PEX5 receptor. The PEX13-PEX14 docking complex forms a large import pore which can be opened to a diameter of about 9 nm. Mechanistically, PEX5 receptor along with cargo proteins associates with the PEX14 subunit of the PEX13-PEX14 docking complex in the cytosol, leading to the insertion of the receptor into the organelle membrane with the concomitant translocation of the cargo into the peroxisome matrix.</text>
</comment>
<dbReference type="GO" id="GO:1990429">
    <property type="term" value="C:peroxisomal importomer complex"/>
    <property type="evidence" value="ECO:0007669"/>
    <property type="project" value="TreeGrafter"/>
</dbReference>
<evidence type="ECO:0000256" key="4">
    <source>
        <dbReference type="ARBA" id="ARBA00029502"/>
    </source>
</evidence>
<organism evidence="10 11">
    <name type="scientific">Sarocladium strictum</name>
    <name type="common">Black bundle disease fungus</name>
    <name type="synonym">Acremonium strictum</name>
    <dbReference type="NCBI Taxonomy" id="5046"/>
    <lineage>
        <taxon>Eukaryota</taxon>
        <taxon>Fungi</taxon>
        <taxon>Dikarya</taxon>
        <taxon>Ascomycota</taxon>
        <taxon>Pezizomycotina</taxon>
        <taxon>Sordariomycetes</taxon>
        <taxon>Hypocreomycetidae</taxon>
        <taxon>Hypocreales</taxon>
        <taxon>Sarocladiaceae</taxon>
        <taxon>Sarocladium</taxon>
    </lineage>
</organism>
<dbReference type="InterPro" id="IPR006785">
    <property type="entry name" value="Pex14_N"/>
</dbReference>
<proteinExistence type="inferred from homology"/>
<gene>
    <name evidence="10" type="ORF">NLU13_6752</name>
</gene>
<keyword evidence="7" id="KW-0813">Transport</keyword>